<dbReference type="Pfam" id="PF23598">
    <property type="entry name" value="LRR_14"/>
    <property type="match status" value="1"/>
</dbReference>
<dbReference type="SUPFAM" id="SSF52058">
    <property type="entry name" value="L domain-like"/>
    <property type="match status" value="1"/>
</dbReference>
<dbReference type="InterPro" id="IPR032675">
    <property type="entry name" value="LRR_dom_sf"/>
</dbReference>
<feature type="domain" description="Disease resistance protein winged helix" evidence="6">
    <location>
        <begin position="433"/>
        <end position="504"/>
    </location>
</feature>
<dbReference type="CDD" id="cd14798">
    <property type="entry name" value="RX-CC_like"/>
    <property type="match status" value="1"/>
</dbReference>
<dbReference type="AlphaFoldDB" id="A0AAV2D339"/>
<dbReference type="SUPFAM" id="SSF52540">
    <property type="entry name" value="P-loop containing nucleoside triphosphate hydrolases"/>
    <property type="match status" value="1"/>
</dbReference>
<dbReference type="Proteomes" id="UP001497516">
    <property type="component" value="Chromosome 2"/>
</dbReference>
<protein>
    <recommendedName>
        <fullName evidence="10">Disease resistance protein RPM1-like</fullName>
    </recommendedName>
</protein>
<dbReference type="Gene3D" id="1.10.10.10">
    <property type="entry name" value="Winged helix-like DNA-binding domain superfamily/Winged helix DNA-binding domain"/>
    <property type="match status" value="1"/>
</dbReference>
<dbReference type="PANTHER" id="PTHR23155:SF1205">
    <property type="entry name" value="DISEASE RESISTANCE PROTEIN RPM1"/>
    <property type="match status" value="1"/>
</dbReference>
<evidence type="ECO:0000259" key="4">
    <source>
        <dbReference type="Pfam" id="PF00931"/>
    </source>
</evidence>
<organism evidence="8 9">
    <name type="scientific">Linum trigynum</name>
    <dbReference type="NCBI Taxonomy" id="586398"/>
    <lineage>
        <taxon>Eukaryota</taxon>
        <taxon>Viridiplantae</taxon>
        <taxon>Streptophyta</taxon>
        <taxon>Embryophyta</taxon>
        <taxon>Tracheophyta</taxon>
        <taxon>Spermatophyta</taxon>
        <taxon>Magnoliopsida</taxon>
        <taxon>eudicotyledons</taxon>
        <taxon>Gunneridae</taxon>
        <taxon>Pentapetalae</taxon>
        <taxon>rosids</taxon>
        <taxon>fabids</taxon>
        <taxon>Malpighiales</taxon>
        <taxon>Linaceae</taxon>
        <taxon>Linum</taxon>
    </lineage>
</organism>
<evidence type="ECO:0000256" key="2">
    <source>
        <dbReference type="ARBA" id="ARBA00022741"/>
    </source>
</evidence>
<dbReference type="InterPro" id="IPR027417">
    <property type="entry name" value="P-loop_NTPase"/>
</dbReference>
<dbReference type="InterPro" id="IPR002182">
    <property type="entry name" value="NB-ARC"/>
</dbReference>
<feature type="domain" description="Disease resistance N-terminal" evidence="5">
    <location>
        <begin position="6"/>
        <end position="85"/>
    </location>
</feature>
<name>A0AAV2D339_9ROSI</name>
<dbReference type="FunFam" id="1.10.10.10:FF:000322">
    <property type="entry name" value="Probable disease resistance protein At1g63360"/>
    <property type="match status" value="1"/>
</dbReference>
<dbReference type="InterPro" id="IPR042197">
    <property type="entry name" value="Apaf_helical"/>
</dbReference>
<evidence type="ECO:0000259" key="6">
    <source>
        <dbReference type="Pfam" id="PF23559"/>
    </source>
</evidence>
<evidence type="ECO:0000313" key="8">
    <source>
        <dbReference type="EMBL" id="CAL1366198.1"/>
    </source>
</evidence>
<dbReference type="InterPro" id="IPR044974">
    <property type="entry name" value="Disease_R_plants"/>
</dbReference>
<dbReference type="Pfam" id="PF18052">
    <property type="entry name" value="Rx_N"/>
    <property type="match status" value="1"/>
</dbReference>
<reference evidence="8 9" key="1">
    <citation type="submission" date="2024-04" db="EMBL/GenBank/DDBJ databases">
        <authorList>
            <person name="Fracassetti M."/>
        </authorList>
    </citation>
    <scope>NUCLEOTIDE SEQUENCE [LARGE SCALE GENOMIC DNA]</scope>
</reference>
<evidence type="ECO:0000256" key="3">
    <source>
        <dbReference type="ARBA" id="ARBA00022821"/>
    </source>
</evidence>
<gene>
    <name evidence="8" type="ORF">LTRI10_LOCUS10526</name>
</gene>
<evidence type="ECO:0008006" key="10">
    <source>
        <dbReference type="Google" id="ProtNLM"/>
    </source>
</evidence>
<keyword evidence="1" id="KW-0677">Repeat</keyword>
<keyword evidence="3" id="KW-0611">Plant defense</keyword>
<keyword evidence="2" id="KW-0547">Nucleotide-binding</keyword>
<sequence length="1016" mass="116669">MAEGSVTFSLMKLTDFLEREGRLLLGVHGQAEYIYDELEFMKAFLRVADTMEEYDEILKVLVNKVRVVAFEMEDALDDFKLRVANDYGRGYYASLQKACHFVRFLTARHQIASRMRHIKSRVKNVAESHRRYLNKNNIMEQGSSSTSAMHLARRGDALLLEDADLVGIEEPKRQLIKWLVGGKSEREMVSVTGMGGAGKTTLTKKVYDDADVKKHFKFCVWITLSPHLMMDDVLKDVIQQLFLILRKPKPPGMDSMDHNKLRAMISRFLRKRRYLIVLDDVWHSHSWEALEHALPNNNFGSRILLTTRNTEVASTLCIDSLDKVFELNSLSAEESWTLFCKKTFRIRTCPPHLKIVAEKIMHRCEGLPLAIVAISGVLATKDVSRIDEWEMVYRSLAAELEDNNKLRSATRILSLSYSDLPFHLKSCLLYFSIFPPGTPINNRRLIRLFIAEGFMKAKEGMALEEVAEDCLQELRKRSLLQVVKASPDGRVKSCRIHDLLREIIILKSREQDFAAIVKEENLGFPEKVRRLSIQNVTPNITRKVYIDSKLRSLLMFWCLDSSSTKPSIPALSSSRLRLLNVLDLEGAPLEEFPSQIVGLRLLKYLSLRHTMVDRIPSSIGKLQNLETLDLKHTKVTELPAGILKLRKISHLLVYFYEMEADNFIKTKYGFKAPCHIGCLHSLHRLSLLDAKHCDGTLMLEVGKLTQLRRLGILNLKMADGKTLCSSLEKLINLRALSLNSDDSEVIDMEYLRNPPPLLQRLYLAGCLKKLPEWLSTVDSLVTLVLKWSRLHDDPSEALQHLPNLVHLELIQVYDGEAMCFQANGFPRLKLLALNNLERLNTITVEKGAMPRLEKLVVQSCKSLQRVPQGIRHLTELKVLEFFDMPREFVMMLHPNGQVSNNIQRSSSSSSFECRVDWSWRNLCLLRLGTPTSTLLQFSLQKLLVDCCLLLKKVPFRMYRGKPGVDSDDYKKVQHIPEVYCTYQTEGNWDAYRVDSIGRAKCFEEEPMEIRDYEWKL</sequence>
<accession>A0AAV2D339</accession>
<dbReference type="GO" id="GO:0043531">
    <property type="term" value="F:ADP binding"/>
    <property type="evidence" value="ECO:0007669"/>
    <property type="project" value="InterPro"/>
</dbReference>
<dbReference type="FunFam" id="3.40.50.300:FF:001091">
    <property type="entry name" value="Probable disease resistance protein At1g61300"/>
    <property type="match status" value="1"/>
</dbReference>
<dbReference type="Pfam" id="PF00931">
    <property type="entry name" value="NB-ARC"/>
    <property type="match status" value="1"/>
</dbReference>
<dbReference type="Pfam" id="PF23559">
    <property type="entry name" value="WHD_DRP"/>
    <property type="match status" value="1"/>
</dbReference>
<dbReference type="InterPro" id="IPR055414">
    <property type="entry name" value="LRR_R13L4/SHOC2-like"/>
</dbReference>
<dbReference type="PANTHER" id="PTHR23155">
    <property type="entry name" value="DISEASE RESISTANCE PROTEIN RP"/>
    <property type="match status" value="1"/>
</dbReference>
<dbReference type="InterPro" id="IPR036388">
    <property type="entry name" value="WH-like_DNA-bd_sf"/>
</dbReference>
<dbReference type="GO" id="GO:0098542">
    <property type="term" value="P:defense response to other organism"/>
    <property type="evidence" value="ECO:0007669"/>
    <property type="project" value="TreeGrafter"/>
</dbReference>
<proteinExistence type="predicted"/>
<evidence type="ECO:0000259" key="7">
    <source>
        <dbReference type="Pfam" id="PF23598"/>
    </source>
</evidence>
<dbReference type="InterPro" id="IPR058922">
    <property type="entry name" value="WHD_DRP"/>
</dbReference>
<keyword evidence="9" id="KW-1185">Reference proteome</keyword>
<dbReference type="PRINTS" id="PR00364">
    <property type="entry name" value="DISEASERSIST"/>
</dbReference>
<evidence type="ECO:0000259" key="5">
    <source>
        <dbReference type="Pfam" id="PF18052"/>
    </source>
</evidence>
<dbReference type="Gene3D" id="3.80.10.10">
    <property type="entry name" value="Ribonuclease Inhibitor"/>
    <property type="match status" value="1"/>
</dbReference>
<evidence type="ECO:0000313" key="9">
    <source>
        <dbReference type="Proteomes" id="UP001497516"/>
    </source>
</evidence>
<feature type="domain" description="Disease resistance R13L4/SHOC-2-like LRR" evidence="7">
    <location>
        <begin position="550"/>
        <end position="879"/>
    </location>
</feature>
<dbReference type="Gene3D" id="1.10.8.430">
    <property type="entry name" value="Helical domain of apoptotic protease-activating factors"/>
    <property type="match status" value="1"/>
</dbReference>
<dbReference type="EMBL" id="OZ034815">
    <property type="protein sequence ID" value="CAL1366198.1"/>
    <property type="molecule type" value="Genomic_DNA"/>
</dbReference>
<dbReference type="InterPro" id="IPR038005">
    <property type="entry name" value="RX-like_CC"/>
</dbReference>
<dbReference type="Gene3D" id="1.20.5.4130">
    <property type="match status" value="1"/>
</dbReference>
<dbReference type="Gene3D" id="3.40.50.300">
    <property type="entry name" value="P-loop containing nucleotide triphosphate hydrolases"/>
    <property type="match status" value="1"/>
</dbReference>
<dbReference type="InterPro" id="IPR041118">
    <property type="entry name" value="Rx_N"/>
</dbReference>
<evidence type="ECO:0000256" key="1">
    <source>
        <dbReference type="ARBA" id="ARBA00022737"/>
    </source>
</evidence>
<feature type="domain" description="NB-ARC" evidence="4">
    <location>
        <begin position="169"/>
        <end position="346"/>
    </location>
</feature>